<dbReference type="AlphaFoldDB" id="A0A089WFT5"/>
<feature type="transmembrane region" description="Helical" evidence="7">
    <location>
        <begin position="114"/>
        <end position="136"/>
    </location>
</feature>
<evidence type="ECO:0000256" key="3">
    <source>
        <dbReference type="ARBA" id="ARBA00022475"/>
    </source>
</evidence>
<feature type="transmembrane region" description="Helical" evidence="7">
    <location>
        <begin position="6"/>
        <end position="28"/>
    </location>
</feature>
<dbReference type="STRING" id="157783.LK03_02185"/>
<comment type="similarity">
    <text evidence="2">Belongs to the Rht family.</text>
</comment>
<organism evidence="8 9">
    <name type="scientific">Pseudomonas cremoricolorata</name>
    <dbReference type="NCBI Taxonomy" id="157783"/>
    <lineage>
        <taxon>Bacteria</taxon>
        <taxon>Pseudomonadati</taxon>
        <taxon>Pseudomonadota</taxon>
        <taxon>Gammaproteobacteria</taxon>
        <taxon>Pseudomonadales</taxon>
        <taxon>Pseudomonadaceae</taxon>
        <taxon>Pseudomonas</taxon>
    </lineage>
</organism>
<dbReference type="InterPro" id="IPR001123">
    <property type="entry name" value="LeuE-type"/>
</dbReference>
<proteinExistence type="inferred from homology"/>
<protein>
    <submittedName>
        <fullName evidence="8">Lysine transporter LysE</fullName>
    </submittedName>
</protein>
<keyword evidence="9" id="KW-1185">Reference proteome</keyword>
<keyword evidence="4 7" id="KW-0812">Transmembrane</keyword>
<gene>
    <name evidence="8" type="ORF">LK03_02185</name>
</gene>
<evidence type="ECO:0000256" key="1">
    <source>
        <dbReference type="ARBA" id="ARBA00004651"/>
    </source>
</evidence>
<keyword evidence="3" id="KW-1003">Cell membrane</keyword>
<dbReference type="Pfam" id="PF01810">
    <property type="entry name" value="LysE"/>
    <property type="match status" value="1"/>
</dbReference>
<sequence length="211" mass="22578">MPIHEWLSFTLIALLVTLTPGPGVIMALSNSVAYGPKRAMLGSFGSACGLLIISAATSAGLGVVLQASATAFLLLKVLGASYLIYLGIKQWRSRTSAFDKLDSPTRRVSSNKRLVLNGVAVALTNPKAILFFAAFLPQFIRPGQDSVMHLGMLILTFAMCSILSHAFYVTLAQMLRRQLAAPNRAQLMNRLFGASFMALGGSLFTVQAKVA</sequence>
<feature type="transmembrane region" description="Helical" evidence="7">
    <location>
        <begin position="40"/>
        <end position="63"/>
    </location>
</feature>
<dbReference type="eggNOG" id="COG1280">
    <property type="taxonomic scope" value="Bacteria"/>
</dbReference>
<feature type="transmembrane region" description="Helical" evidence="7">
    <location>
        <begin position="148"/>
        <end position="171"/>
    </location>
</feature>
<dbReference type="Proteomes" id="UP000029493">
    <property type="component" value="Chromosome"/>
</dbReference>
<dbReference type="PIRSF" id="PIRSF006324">
    <property type="entry name" value="LeuE"/>
    <property type="match status" value="1"/>
</dbReference>
<feature type="transmembrane region" description="Helical" evidence="7">
    <location>
        <begin position="191"/>
        <end position="210"/>
    </location>
</feature>
<dbReference type="KEGG" id="psw:LK03_02185"/>
<name>A0A089WFT5_9PSED</name>
<keyword evidence="5 7" id="KW-1133">Transmembrane helix</keyword>
<evidence type="ECO:0000256" key="5">
    <source>
        <dbReference type="ARBA" id="ARBA00022989"/>
    </source>
</evidence>
<keyword evidence="6 7" id="KW-0472">Membrane</keyword>
<dbReference type="GO" id="GO:0042970">
    <property type="term" value="F:homoserine transmembrane transporter activity"/>
    <property type="evidence" value="ECO:0007669"/>
    <property type="project" value="TreeGrafter"/>
</dbReference>
<evidence type="ECO:0000256" key="7">
    <source>
        <dbReference type="SAM" id="Phobius"/>
    </source>
</evidence>
<evidence type="ECO:0000256" key="4">
    <source>
        <dbReference type="ARBA" id="ARBA00022692"/>
    </source>
</evidence>
<feature type="transmembrane region" description="Helical" evidence="7">
    <location>
        <begin position="69"/>
        <end position="88"/>
    </location>
</feature>
<dbReference type="OrthoDB" id="9784202at2"/>
<reference evidence="8 9" key="1">
    <citation type="submission" date="2014-09" db="EMBL/GenBank/DDBJ databases">
        <authorList>
            <person name="Chan K.-G."/>
        </authorList>
    </citation>
    <scope>NUCLEOTIDE SEQUENCE [LARGE SCALE GENOMIC DNA]</scope>
    <source>
        <strain evidence="8 9">ND07</strain>
    </source>
</reference>
<comment type="subcellular location">
    <subcellularLocation>
        <location evidence="1">Cell membrane</location>
        <topology evidence="1">Multi-pass membrane protein</topology>
    </subcellularLocation>
</comment>
<dbReference type="RefSeq" id="WP_038410878.1">
    <property type="nucleotide sequence ID" value="NZ_CP009455.1"/>
</dbReference>
<evidence type="ECO:0000256" key="6">
    <source>
        <dbReference type="ARBA" id="ARBA00023136"/>
    </source>
</evidence>
<evidence type="ECO:0000313" key="9">
    <source>
        <dbReference type="Proteomes" id="UP000029493"/>
    </source>
</evidence>
<dbReference type="EMBL" id="CP009455">
    <property type="protein sequence ID" value="AIR88125.1"/>
    <property type="molecule type" value="Genomic_DNA"/>
</dbReference>
<dbReference type="PANTHER" id="PTHR30086:SF14">
    <property type="entry name" value="HOMOSERINE_HOMOSERINE LACTONE EFFLUX PROTEIN"/>
    <property type="match status" value="1"/>
</dbReference>
<dbReference type="GO" id="GO:0005886">
    <property type="term" value="C:plasma membrane"/>
    <property type="evidence" value="ECO:0007669"/>
    <property type="project" value="UniProtKB-SubCell"/>
</dbReference>
<dbReference type="PANTHER" id="PTHR30086">
    <property type="entry name" value="ARGININE EXPORTER PROTEIN ARGO"/>
    <property type="match status" value="1"/>
</dbReference>
<accession>A0A089WFT5</accession>
<evidence type="ECO:0000313" key="8">
    <source>
        <dbReference type="EMBL" id="AIR88125.1"/>
    </source>
</evidence>
<evidence type="ECO:0000256" key="2">
    <source>
        <dbReference type="ARBA" id="ARBA00007928"/>
    </source>
</evidence>